<feature type="domain" description="Tyrosine-protein kinase ephrin type A/B receptor-like" evidence="3">
    <location>
        <begin position="236"/>
        <end position="266"/>
    </location>
</feature>
<organism evidence="4 5">
    <name type="scientific">Macrostomum lignano</name>
    <dbReference type="NCBI Taxonomy" id="282301"/>
    <lineage>
        <taxon>Eukaryota</taxon>
        <taxon>Metazoa</taxon>
        <taxon>Spiralia</taxon>
        <taxon>Lophotrochozoa</taxon>
        <taxon>Platyhelminthes</taxon>
        <taxon>Rhabditophora</taxon>
        <taxon>Macrostomorpha</taxon>
        <taxon>Macrostomida</taxon>
        <taxon>Macrostomidae</taxon>
        <taxon>Macrostomum</taxon>
    </lineage>
</organism>
<feature type="domain" description="Tyrosine-protein kinase ephrin type A/B receptor-like" evidence="3">
    <location>
        <begin position="164"/>
        <end position="203"/>
    </location>
</feature>
<dbReference type="Gene3D" id="2.10.50.10">
    <property type="entry name" value="Tumor Necrosis Factor Receptor, subunit A, domain 2"/>
    <property type="match status" value="9"/>
</dbReference>
<dbReference type="InterPro" id="IPR011641">
    <property type="entry name" value="Tyr-kin_ephrin_A/B_rcpt-like"/>
</dbReference>
<protein>
    <recommendedName>
        <fullName evidence="3">Tyrosine-protein kinase ephrin type A/B receptor-like domain-containing protein</fullName>
    </recommendedName>
</protein>
<dbReference type="PANTHER" id="PTHR46967:SF2">
    <property type="entry name" value="SUSHI, VON WILLEBRAND FACTOR TYPE A, EGF AND PENTRAXIN DOMAIN-CONTAINING PROTEIN 1-LIKE"/>
    <property type="match status" value="1"/>
</dbReference>
<dbReference type="SUPFAM" id="SSF57184">
    <property type="entry name" value="Growth factor receptor domain"/>
    <property type="match status" value="4"/>
</dbReference>
<name>A0A267EZR6_9PLAT</name>
<evidence type="ECO:0000256" key="1">
    <source>
        <dbReference type="SAM" id="MobiDB-lite"/>
    </source>
</evidence>
<feature type="domain" description="Tyrosine-protein kinase ephrin type A/B receptor-like" evidence="3">
    <location>
        <begin position="349"/>
        <end position="394"/>
    </location>
</feature>
<dbReference type="Pfam" id="PF07699">
    <property type="entry name" value="Ephrin_rec_like"/>
    <property type="match status" value="7"/>
</dbReference>
<feature type="domain" description="Tyrosine-protein kinase ephrin type A/B receptor-like" evidence="3">
    <location>
        <begin position="503"/>
        <end position="534"/>
    </location>
</feature>
<evidence type="ECO:0000313" key="4">
    <source>
        <dbReference type="EMBL" id="PAA66978.1"/>
    </source>
</evidence>
<dbReference type="EMBL" id="NIVC01001518">
    <property type="protein sequence ID" value="PAA66978.1"/>
    <property type="molecule type" value="Genomic_DNA"/>
</dbReference>
<keyword evidence="5" id="KW-1185">Reference proteome</keyword>
<dbReference type="OrthoDB" id="413581at2759"/>
<reference evidence="4 5" key="1">
    <citation type="submission" date="2017-06" db="EMBL/GenBank/DDBJ databases">
        <title>A platform for efficient transgenesis in Macrostomum lignano, a flatworm model organism for stem cell research.</title>
        <authorList>
            <person name="Berezikov E."/>
        </authorList>
    </citation>
    <scope>NUCLEOTIDE SEQUENCE [LARGE SCALE GENOMIC DNA]</scope>
    <source>
        <strain evidence="4">DV1</strain>
        <tissue evidence="4">Whole organism</tissue>
    </source>
</reference>
<proteinExistence type="predicted"/>
<feature type="chain" id="PRO_5013125703" description="Tyrosine-protein kinase ephrin type A/B receptor-like domain-containing protein" evidence="2">
    <location>
        <begin position="21"/>
        <end position="864"/>
    </location>
</feature>
<feature type="compositionally biased region" description="Polar residues" evidence="1">
    <location>
        <begin position="49"/>
        <end position="63"/>
    </location>
</feature>
<keyword evidence="2" id="KW-0732">Signal</keyword>
<feature type="domain" description="Tyrosine-protein kinase ephrin type A/B receptor-like" evidence="3">
    <location>
        <begin position="638"/>
        <end position="685"/>
    </location>
</feature>
<comment type="caution">
    <text evidence="4">The sequence shown here is derived from an EMBL/GenBank/DDBJ whole genome shotgun (WGS) entry which is preliminary data.</text>
</comment>
<feature type="domain" description="Tyrosine-protein kinase ephrin type A/B receptor-like" evidence="3">
    <location>
        <begin position="433"/>
        <end position="466"/>
    </location>
</feature>
<dbReference type="InterPro" id="IPR009030">
    <property type="entry name" value="Growth_fac_rcpt_cys_sf"/>
</dbReference>
<dbReference type="AlphaFoldDB" id="A0A267EZR6"/>
<evidence type="ECO:0000313" key="5">
    <source>
        <dbReference type="Proteomes" id="UP000215902"/>
    </source>
</evidence>
<feature type="domain" description="Tyrosine-protein kinase ephrin type A/B receptor-like" evidence="3">
    <location>
        <begin position="566"/>
        <end position="608"/>
    </location>
</feature>
<evidence type="ECO:0000259" key="3">
    <source>
        <dbReference type="Pfam" id="PF07699"/>
    </source>
</evidence>
<dbReference type="Proteomes" id="UP000215902">
    <property type="component" value="Unassembled WGS sequence"/>
</dbReference>
<dbReference type="SMART" id="SM01411">
    <property type="entry name" value="Ephrin_rec_like"/>
    <property type="match status" value="11"/>
</dbReference>
<feature type="region of interest" description="Disordered" evidence="1">
    <location>
        <begin position="24"/>
        <end position="63"/>
    </location>
</feature>
<accession>A0A267EZR6</accession>
<dbReference type="STRING" id="282301.A0A267EZR6"/>
<evidence type="ECO:0000256" key="2">
    <source>
        <dbReference type="SAM" id="SignalP"/>
    </source>
</evidence>
<dbReference type="PANTHER" id="PTHR46967">
    <property type="entry name" value="INSULIN-LIKE GROWTH FACTOR BINDING PROTEIN,N-TERMINAL"/>
    <property type="match status" value="1"/>
</dbReference>
<gene>
    <name evidence="4" type="ORF">BOX15_Mlig005822g1</name>
</gene>
<sequence length="864" mass="91314">MPACLAAVIVIALLGFQAEAATTNTSKSADADALGQHGPAVDSDKMTENMLNDPTQSTNSQATPTITKEILKDLLNEETQKAQSFNGISNHQPLGWVMTETVGGPDKEEDKMPVYVYPMGVGPLLMNECFQCRNVRVELKHSVGGRRVRTVQCLPECPAGHQLSDSKENLCVPCQPGNFKNTTGNHSCLPCAPGTFAASQASVKCTHCSPGTFAFKPGSAQCQQCPVGTRTRRLVNGSTSCEACSAGTFAAQRGQTECTPCPVGQFSNAEGQAQCQLCSAGFYSFWQGQTSCAACNSGISSVEGSKYCNNCKRGEFSPHYPDNVPCTKCPAGSSTLSAGSTSCIFCPEGSYSSGAGSASCSPCPRGLYQPLKNQTHCKRARPGWYVDSEGRSEQKMCPLGTISGAAASECTACPAGTFAKQLGSTNCTQCPPGSWSNAGSASCIACPSGTFAKPLGSTNCILCPLGSWSNAGSASCTACPAGSFAIQLGSTNCTLCPLGSWSSNAGSASCTTCPVGTFAKQLGSTNCTQCPAGTWSNAGSASCTTCPAGTFAKQGSTICTPCPAGGWSNAGSASCTECPDGTFASQPGSTNCNPCPAGTLTYSESSRDRFTSFIVCGPCWAGTYSREGESECKMCGPGRWSNAGSASCELCRPGTFQPYQSSNKCKDCPGGTYSNEYGSEFVESCKSCDLNFALSHRTGMTHCDTCPNYGSTFGTKRCYRKLRIEWCRGSDTKFFGGYGRVNTGGCVKTIDGNVNTYGGVWMKWSLAVSKTWIKYRLAKAETVKGAIIWCKNPYDDSFAEFLWIRVFKNGDQTGIYIWSQLDFRPGFEHAWAWADEPISNVIMIGVYSESLKPIRFNEIAIYGE</sequence>
<feature type="signal peptide" evidence="2">
    <location>
        <begin position="1"/>
        <end position="20"/>
    </location>
</feature>